<keyword evidence="14" id="KW-1185">Reference proteome</keyword>
<evidence type="ECO:0000256" key="3">
    <source>
        <dbReference type="ARBA" id="ARBA00010617"/>
    </source>
</evidence>
<evidence type="ECO:0000256" key="1">
    <source>
        <dbReference type="ARBA" id="ARBA00001971"/>
    </source>
</evidence>
<feature type="transmembrane region" description="Helical" evidence="12">
    <location>
        <begin position="45"/>
        <end position="65"/>
    </location>
</feature>
<dbReference type="GO" id="GO:0005506">
    <property type="term" value="F:iron ion binding"/>
    <property type="evidence" value="ECO:0007669"/>
    <property type="project" value="InterPro"/>
</dbReference>
<keyword evidence="13" id="KW-0489">Methyltransferase</keyword>
<sequence length="875" mass="97340">MPRIAVFLSYYRPWAICALAFSLYAQILHDKNYSIRRAQLYMGKYLLAFLSVWAFYLVFLYHRFFSPLRHLPQPKGASFLNGHWAESVSQPAGLPFRYWSRTIENNGLIRYKHLFNQERLVVTSPEGLKEVLGQNSYDYVKPHLLRAMVGKILGYGLLLSEGDVHKMQRKNLMPAFSFRHIKELYPVFWSKAQELVRGIEKELKEGSTSEIDIVDWASRASMDIIGSAGMGHEFRSLADPSIEDTMKMYGSMVKQSRGAKLLTVLQLVLPSIITDYLPFQRNMGVLAASKAARETSQRLINAKKVKMAAKEKLSPDIISTALGSGHFTDEGLVDTMMTFLAAGHETSAAALTWTIFLLAKNHDIQDRLREEIRQNVDSLTDDVDAKKLDSLSYLHAVCQESLRLYAPIPFTVRDALKDTQILGTFVPKGTMVILCPWAINRAHELWGSDADDFNPERWMAPGQANSGGAKNNYAFLTFLHGPRGCIGQKFSLAELMALTCALVGRYRFDIDKDYEVRDITDGIVAKPSKGLKVSVEEVQGCKDVVPILIPTPSDAVHSVVKFSLEVFALLRPSASSYPSLFIQTTMSIADGSYARGDLLNGCKDLIPGLQNAYGYVPSLAAGIVFCLIFAATGIYHIVRSFQKRKATSYLLAISSYIELIGWIGRTWSSKCAYNKIAFLLQITTLVVAPIFVAAAIYVTLGYLIKAVGPQYSVIRPKLYLWIFLVVDVLALLIQAGGGGLASGAANKGKDTKPGANLMVSGIIFQLVSMTGFCILFAIFVLRTRGLELAKGQRFVIYATIISVVFVYIRCIYRTVELLEGWDGKLMKTEGYFIGLDGVCIAVAILIFCIFDPAVLLDHDKQPELSFNELNTVSTK</sequence>
<evidence type="ECO:0000256" key="9">
    <source>
        <dbReference type="ARBA" id="ARBA00023033"/>
    </source>
</evidence>
<feature type="transmembrane region" description="Helical" evidence="12">
    <location>
        <begin position="832"/>
        <end position="856"/>
    </location>
</feature>
<feature type="transmembrane region" description="Helical" evidence="12">
    <location>
        <begin position="646"/>
        <end position="664"/>
    </location>
</feature>
<dbReference type="InterPro" id="IPR002403">
    <property type="entry name" value="Cyt_P450_E_grp-IV"/>
</dbReference>
<dbReference type="InterPro" id="IPR050121">
    <property type="entry name" value="Cytochrome_P450_monoxygenase"/>
</dbReference>
<dbReference type="GO" id="GO:0016705">
    <property type="term" value="F:oxidoreductase activity, acting on paired donors, with incorporation or reduction of molecular oxygen"/>
    <property type="evidence" value="ECO:0007669"/>
    <property type="project" value="InterPro"/>
</dbReference>
<protein>
    <submittedName>
        <fullName evidence="13">Pisatin demethylase cytochrome P450 monooxygenase</fullName>
    </submittedName>
</protein>
<comment type="caution">
    <text evidence="13">The sequence shown here is derived from an EMBL/GenBank/DDBJ whole genome shotgun (WGS) entry which is preliminary data.</text>
</comment>
<evidence type="ECO:0000313" key="14">
    <source>
        <dbReference type="Proteomes" id="UP000546213"/>
    </source>
</evidence>
<dbReference type="GO" id="GO:0020037">
    <property type="term" value="F:heme binding"/>
    <property type="evidence" value="ECO:0007669"/>
    <property type="project" value="InterPro"/>
</dbReference>
<dbReference type="PRINTS" id="PR00465">
    <property type="entry name" value="EP450IV"/>
</dbReference>
<evidence type="ECO:0000256" key="5">
    <source>
        <dbReference type="ARBA" id="ARBA00022692"/>
    </source>
</evidence>
<dbReference type="CDD" id="cd11069">
    <property type="entry name" value="CYP_FUM15-like"/>
    <property type="match status" value="1"/>
</dbReference>
<feature type="binding site" description="axial binding residue" evidence="11">
    <location>
        <position position="485"/>
    </location>
    <ligand>
        <name>heme</name>
        <dbReference type="ChEBI" id="CHEBI:30413"/>
    </ligand>
    <ligandPart>
        <name>Fe</name>
        <dbReference type="ChEBI" id="CHEBI:18248"/>
    </ligandPart>
</feature>
<keyword evidence="5 12" id="KW-0812">Transmembrane</keyword>
<keyword evidence="10 12" id="KW-0472">Membrane</keyword>
<reference evidence="13 14" key="1">
    <citation type="submission" date="2020-05" db="EMBL/GenBank/DDBJ databases">
        <title>Identification and distribution of gene clusters putatively required for synthesis of sphingolipid metabolism inhibitors in phylogenetically diverse species of the filamentous fungus Fusarium.</title>
        <authorList>
            <person name="Kim H.-S."/>
            <person name="Busman M."/>
            <person name="Brown D.W."/>
            <person name="Divon H."/>
            <person name="Uhlig S."/>
            <person name="Proctor R.H."/>
        </authorList>
    </citation>
    <scope>NUCLEOTIDE SEQUENCE [LARGE SCALE GENOMIC DNA]</scope>
    <source>
        <strain evidence="13 14">NRRL 36939</strain>
    </source>
</reference>
<dbReference type="EMBL" id="JAAOAS010000169">
    <property type="protein sequence ID" value="KAF5588400.1"/>
    <property type="molecule type" value="Genomic_DNA"/>
</dbReference>
<evidence type="ECO:0000256" key="10">
    <source>
        <dbReference type="ARBA" id="ARBA00023136"/>
    </source>
</evidence>
<comment type="cofactor">
    <cofactor evidence="1 11">
        <name>heme</name>
        <dbReference type="ChEBI" id="CHEBI:30413"/>
    </cofactor>
</comment>
<dbReference type="GO" id="GO:0008168">
    <property type="term" value="F:methyltransferase activity"/>
    <property type="evidence" value="ECO:0007669"/>
    <property type="project" value="UniProtKB-KW"/>
</dbReference>
<dbReference type="Pfam" id="PF04479">
    <property type="entry name" value="RTA1"/>
    <property type="match status" value="1"/>
</dbReference>
<dbReference type="InterPro" id="IPR036396">
    <property type="entry name" value="Cyt_P450_sf"/>
</dbReference>
<dbReference type="GO" id="GO:0016020">
    <property type="term" value="C:membrane"/>
    <property type="evidence" value="ECO:0007669"/>
    <property type="project" value="UniProtKB-SubCell"/>
</dbReference>
<evidence type="ECO:0000256" key="7">
    <source>
        <dbReference type="ARBA" id="ARBA00022989"/>
    </source>
</evidence>
<feature type="transmembrane region" description="Helical" evidence="12">
    <location>
        <begin position="718"/>
        <end position="737"/>
    </location>
</feature>
<keyword evidence="9 13" id="KW-0503">Monooxygenase</keyword>
<comment type="similarity">
    <text evidence="3">Belongs to the cytochrome P450 family.</text>
</comment>
<keyword evidence="6 11" id="KW-0479">Metal-binding</keyword>
<dbReference type="PRINTS" id="PR00385">
    <property type="entry name" value="P450"/>
</dbReference>
<dbReference type="PANTHER" id="PTHR24305:SF166">
    <property type="entry name" value="CYTOCHROME P450 12A4, MITOCHONDRIAL-RELATED"/>
    <property type="match status" value="1"/>
</dbReference>
<keyword evidence="8 11" id="KW-0408">Iron</keyword>
<name>A0A8H5P601_9HYPO</name>
<gene>
    <name evidence="13" type="ORF">FPCIR_7158</name>
</gene>
<dbReference type="InterPro" id="IPR001128">
    <property type="entry name" value="Cyt_P450"/>
</dbReference>
<evidence type="ECO:0000313" key="13">
    <source>
        <dbReference type="EMBL" id="KAF5588400.1"/>
    </source>
</evidence>
<feature type="transmembrane region" description="Helical" evidence="12">
    <location>
        <begin position="794"/>
        <end position="812"/>
    </location>
</feature>
<dbReference type="OrthoDB" id="1844152at2759"/>
<feature type="transmembrane region" description="Helical" evidence="12">
    <location>
        <begin position="6"/>
        <end position="25"/>
    </location>
</feature>
<evidence type="ECO:0000256" key="4">
    <source>
        <dbReference type="ARBA" id="ARBA00022617"/>
    </source>
</evidence>
<evidence type="ECO:0000256" key="11">
    <source>
        <dbReference type="PIRSR" id="PIRSR602403-1"/>
    </source>
</evidence>
<keyword evidence="9 13" id="KW-0560">Oxidoreductase</keyword>
<dbReference type="Gene3D" id="1.10.630.10">
    <property type="entry name" value="Cytochrome P450"/>
    <property type="match status" value="1"/>
</dbReference>
<keyword evidence="7 12" id="KW-1133">Transmembrane helix</keyword>
<proteinExistence type="inferred from homology"/>
<dbReference type="SUPFAM" id="SSF48264">
    <property type="entry name" value="Cytochrome P450"/>
    <property type="match status" value="1"/>
</dbReference>
<dbReference type="Pfam" id="PF00067">
    <property type="entry name" value="p450"/>
    <property type="match status" value="1"/>
</dbReference>
<evidence type="ECO:0000256" key="12">
    <source>
        <dbReference type="SAM" id="Phobius"/>
    </source>
</evidence>
<keyword evidence="4 11" id="KW-0349">Heme</keyword>
<dbReference type="InterPro" id="IPR007568">
    <property type="entry name" value="RTA1"/>
</dbReference>
<dbReference type="AlphaFoldDB" id="A0A8H5P601"/>
<keyword evidence="13" id="KW-0808">Transferase</keyword>
<dbReference type="GO" id="GO:0004497">
    <property type="term" value="F:monooxygenase activity"/>
    <property type="evidence" value="ECO:0007669"/>
    <property type="project" value="UniProtKB-KW"/>
</dbReference>
<dbReference type="PANTHER" id="PTHR24305">
    <property type="entry name" value="CYTOCHROME P450"/>
    <property type="match status" value="1"/>
</dbReference>
<evidence type="ECO:0000256" key="6">
    <source>
        <dbReference type="ARBA" id="ARBA00022723"/>
    </source>
</evidence>
<feature type="transmembrane region" description="Helical" evidence="12">
    <location>
        <begin position="676"/>
        <end position="698"/>
    </location>
</feature>
<feature type="transmembrane region" description="Helical" evidence="12">
    <location>
        <begin position="757"/>
        <end position="782"/>
    </location>
</feature>
<dbReference type="FunFam" id="1.10.630.10:FF:000051">
    <property type="entry name" value="Cytochrome P450 monooxygenase (Fum15)"/>
    <property type="match status" value="1"/>
</dbReference>
<evidence type="ECO:0000256" key="8">
    <source>
        <dbReference type="ARBA" id="ARBA00023004"/>
    </source>
</evidence>
<organism evidence="13 14">
    <name type="scientific">Fusarium pseudocircinatum</name>
    <dbReference type="NCBI Taxonomy" id="56676"/>
    <lineage>
        <taxon>Eukaryota</taxon>
        <taxon>Fungi</taxon>
        <taxon>Dikarya</taxon>
        <taxon>Ascomycota</taxon>
        <taxon>Pezizomycotina</taxon>
        <taxon>Sordariomycetes</taxon>
        <taxon>Hypocreomycetidae</taxon>
        <taxon>Hypocreales</taxon>
        <taxon>Nectriaceae</taxon>
        <taxon>Fusarium</taxon>
        <taxon>Fusarium fujikuroi species complex</taxon>
    </lineage>
</organism>
<evidence type="ECO:0000256" key="2">
    <source>
        <dbReference type="ARBA" id="ARBA00004141"/>
    </source>
</evidence>
<dbReference type="GO" id="GO:0032259">
    <property type="term" value="P:methylation"/>
    <property type="evidence" value="ECO:0007669"/>
    <property type="project" value="UniProtKB-KW"/>
</dbReference>
<accession>A0A8H5P601</accession>
<comment type="subcellular location">
    <subcellularLocation>
        <location evidence="2">Membrane</location>
        <topology evidence="2">Multi-pass membrane protein</topology>
    </subcellularLocation>
</comment>
<dbReference type="Proteomes" id="UP000546213">
    <property type="component" value="Unassembled WGS sequence"/>
</dbReference>
<feature type="transmembrane region" description="Helical" evidence="12">
    <location>
        <begin position="612"/>
        <end position="634"/>
    </location>
</feature>